<dbReference type="SUPFAM" id="SSF53254">
    <property type="entry name" value="Phosphoglycerate mutase-like"/>
    <property type="match status" value="1"/>
</dbReference>
<dbReference type="Gene3D" id="3.40.50.1240">
    <property type="entry name" value="Phosphoglycerate mutase-like"/>
    <property type="match status" value="1"/>
</dbReference>
<evidence type="ECO:0000313" key="1">
    <source>
        <dbReference type="EMBL" id="MFC0865213.1"/>
    </source>
</evidence>
<reference evidence="1 2" key="1">
    <citation type="submission" date="2024-09" db="EMBL/GenBank/DDBJ databases">
        <authorList>
            <person name="Sun Q."/>
            <person name="Mori K."/>
        </authorList>
    </citation>
    <scope>NUCLEOTIDE SEQUENCE [LARGE SCALE GENOMIC DNA]</scope>
    <source>
        <strain evidence="1 2">TBRC 1851</strain>
    </source>
</reference>
<dbReference type="Pfam" id="PF00300">
    <property type="entry name" value="His_Phos_1"/>
    <property type="match status" value="1"/>
</dbReference>
<dbReference type="EMBL" id="JBHMQT010000053">
    <property type="protein sequence ID" value="MFC0865213.1"/>
    <property type="molecule type" value="Genomic_DNA"/>
</dbReference>
<protein>
    <submittedName>
        <fullName evidence="1">Histidine phosphatase family protein</fullName>
    </submittedName>
</protein>
<accession>A0ABV6UAL8</accession>
<name>A0ABV6UAL8_9ACTN</name>
<dbReference type="RefSeq" id="WP_394303250.1">
    <property type="nucleotide sequence ID" value="NZ_JBHMQT010000053.1"/>
</dbReference>
<organism evidence="1 2">
    <name type="scientific">Sphaerimonospora cavernae</name>
    <dbReference type="NCBI Taxonomy" id="1740611"/>
    <lineage>
        <taxon>Bacteria</taxon>
        <taxon>Bacillati</taxon>
        <taxon>Actinomycetota</taxon>
        <taxon>Actinomycetes</taxon>
        <taxon>Streptosporangiales</taxon>
        <taxon>Streptosporangiaceae</taxon>
        <taxon>Sphaerimonospora</taxon>
    </lineage>
</organism>
<dbReference type="InterPro" id="IPR013078">
    <property type="entry name" value="His_Pase_superF_clade-1"/>
</dbReference>
<keyword evidence="2" id="KW-1185">Reference proteome</keyword>
<proteinExistence type="predicted"/>
<sequence>MSRVGGGTMRTLVVVRHAEAGHVPGLPDRERPLTEGGEHDAREAGELIGRLKPELVVCSPAVRTRRTAELLDLDAPVEIEREIYEAYPEELLELLRRTDPDVHTLVLVGHNPGVHQLVLGLTGTAGDGFPPGTVAVIRLPESWAEAEFGTGSLVEMCHPRRFLGKPT</sequence>
<dbReference type="SMART" id="SM00855">
    <property type="entry name" value="PGAM"/>
    <property type="match status" value="1"/>
</dbReference>
<dbReference type="InterPro" id="IPR029033">
    <property type="entry name" value="His_PPase_superfam"/>
</dbReference>
<comment type="caution">
    <text evidence="1">The sequence shown here is derived from an EMBL/GenBank/DDBJ whole genome shotgun (WGS) entry which is preliminary data.</text>
</comment>
<gene>
    <name evidence="1" type="ORF">ACFHYQ_23230</name>
</gene>
<evidence type="ECO:0000313" key="2">
    <source>
        <dbReference type="Proteomes" id="UP001589870"/>
    </source>
</evidence>
<dbReference type="Proteomes" id="UP001589870">
    <property type="component" value="Unassembled WGS sequence"/>
</dbReference>
<dbReference type="CDD" id="cd07067">
    <property type="entry name" value="HP_PGM_like"/>
    <property type="match status" value="1"/>
</dbReference>